<feature type="signal peptide" evidence="2">
    <location>
        <begin position="1"/>
        <end position="27"/>
    </location>
</feature>
<keyword evidence="2" id="KW-0732">Signal</keyword>
<evidence type="ECO:0000313" key="4">
    <source>
        <dbReference type="Proteomes" id="UP001589619"/>
    </source>
</evidence>
<dbReference type="Gene3D" id="3.40.190.10">
    <property type="entry name" value="Periplasmic binding protein-like II"/>
    <property type="match status" value="3"/>
</dbReference>
<accession>A0ABV5VT48</accession>
<keyword evidence="4" id="KW-1185">Reference proteome</keyword>
<feature type="chain" id="PRO_5045455020" evidence="2">
    <location>
        <begin position="28"/>
        <end position="554"/>
    </location>
</feature>
<sequence>MKRRQIGLTSREVKGISLLLVLSTLLAACSSEKSEAPESSSPPKTDPGSSAKYDPPIEVTTVSNYSSLVKFANGDSINNNMWTRYIQDTLGIKVTRKWATTSGEELQQKTNLMIASGDIPDFFAAEPQQFKQLSQAGLIEDLTAVYEKYAPEHVKQLMQEAGPEVLKSATIDGKLMAIPWTGLQRESVPMVWIRSDWMKKLNLPEPKTMNDLLNISAAFVEQDPDGNNKKDTFGIMLDKNLLYLTGFLNGYHAYNNIWIKDASGKLAFSSIQPEMKTALGKLQEMFKAGHLDPEFAVKNAEKAMETIGANKVGIFFSDRGGANYPASASLPNVEWNSYPVPSLDDKPVKLQHDLNVNGFYWVVKKGSKHPEALLKILDVFTDKFYFTTSDEDYKTFIAPPGDLNPIWFLAPAKMYRPLNNLDSYRQVNAVLSGKKTVADITPQQRSILEKITKYKDGDKSFWWENAQNGPEGSGRVLEQYLKNDQFMPNLFTTTPTASMVSKQANLTAMMLETFTKIIMGTAPVSDFDSFVASWKKLGGDEITKEVNEWYAAQK</sequence>
<feature type="region of interest" description="Disordered" evidence="1">
    <location>
        <begin position="32"/>
        <end position="56"/>
    </location>
</feature>
<reference evidence="3 4" key="1">
    <citation type="submission" date="2024-09" db="EMBL/GenBank/DDBJ databases">
        <authorList>
            <person name="Sun Q."/>
            <person name="Mori K."/>
        </authorList>
    </citation>
    <scope>NUCLEOTIDE SEQUENCE [LARGE SCALE GENOMIC DNA]</scope>
    <source>
        <strain evidence="3 4">JCM 12520</strain>
    </source>
</reference>
<evidence type="ECO:0000313" key="3">
    <source>
        <dbReference type="EMBL" id="MFB9751469.1"/>
    </source>
</evidence>
<dbReference type="CDD" id="cd13580">
    <property type="entry name" value="PBP2_AlgQ_like_1"/>
    <property type="match status" value="1"/>
</dbReference>
<name>A0ABV5VT48_9BACL</name>
<dbReference type="EMBL" id="JBHMAG010000007">
    <property type="protein sequence ID" value="MFB9751469.1"/>
    <property type="molecule type" value="Genomic_DNA"/>
</dbReference>
<dbReference type="Pfam" id="PF01547">
    <property type="entry name" value="SBP_bac_1"/>
    <property type="match status" value="1"/>
</dbReference>
<gene>
    <name evidence="3" type="ORF">ACFFNY_07800</name>
</gene>
<organism evidence="3 4">
    <name type="scientific">Paenibacillus hodogayensis</name>
    <dbReference type="NCBI Taxonomy" id="279208"/>
    <lineage>
        <taxon>Bacteria</taxon>
        <taxon>Bacillati</taxon>
        <taxon>Bacillota</taxon>
        <taxon>Bacilli</taxon>
        <taxon>Bacillales</taxon>
        <taxon>Paenibacillaceae</taxon>
        <taxon>Paenibacillus</taxon>
    </lineage>
</organism>
<dbReference type="SUPFAM" id="SSF53850">
    <property type="entry name" value="Periplasmic binding protein-like II"/>
    <property type="match status" value="1"/>
</dbReference>
<comment type="caution">
    <text evidence="3">The sequence shown here is derived from an EMBL/GenBank/DDBJ whole genome shotgun (WGS) entry which is preliminary data.</text>
</comment>
<dbReference type="PROSITE" id="PS51257">
    <property type="entry name" value="PROKAR_LIPOPROTEIN"/>
    <property type="match status" value="1"/>
</dbReference>
<dbReference type="InterPro" id="IPR050490">
    <property type="entry name" value="Bact_solute-bd_prot1"/>
</dbReference>
<proteinExistence type="predicted"/>
<protein>
    <submittedName>
        <fullName evidence="3">Extracellular solute-binding protein</fullName>
    </submittedName>
</protein>
<dbReference type="Proteomes" id="UP001589619">
    <property type="component" value="Unassembled WGS sequence"/>
</dbReference>
<evidence type="ECO:0000256" key="2">
    <source>
        <dbReference type="SAM" id="SignalP"/>
    </source>
</evidence>
<evidence type="ECO:0000256" key="1">
    <source>
        <dbReference type="SAM" id="MobiDB-lite"/>
    </source>
</evidence>
<dbReference type="PANTHER" id="PTHR43649:SF12">
    <property type="entry name" value="DIACETYLCHITOBIOSE BINDING PROTEIN DASA"/>
    <property type="match status" value="1"/>
</dbReference>
<dbReference type="PANTHER" id="PTHR43649">
    <property type="entry name" value="ARABINOSE-BINDING PROTEIN-RELATED"/>
    <property type="match status" value="1"/>
</dbReference>
<feature type="compositionally biased region" description="Low complexity" evidence="1">
    <location>
        <begin position="32"/>
        <end position="43"/>
    </location>
</feature>
<dbReference type="InterPro" id="IPR006059">
    <property type="entry name" value="SBP"/>
</dbReference>
<dbReference type="RefSeq" id="WP_344912012.1">
    <property type="nucleotide sequence ID" value="NZ_BAAAYO010000010.1"/>
</dbReference>